<sequence length="254" mass="29886">MLNTISQYPVVVSFPHSGTYLPDSIRNRMKKSAVMTNMDWFLPELFDFLKEYGVTQIISNISRYVVDLNRAPNQFKSDNYVQSVVYESNTFGTRLYESSLSKTEIAERIETYYKPYHEELKRQLSEKILQFGKVYLIDIHSFFQQYNEDICIGNSDGATSDRETVKVFEENLQLYDFSTNIDSIFKGGNTIKYYRSLYGDVFQGLIFEINYRAYIDNRYFGEEEVSAYNEKLFKSAKIRLEKALVETFNIWSKL</sequence>
<name>A0A2S6HMY9_9FIRM</name>
<gene>
    <name evidence="1" type="ORF">BXY41_11231</name>
</gene>
<dbReference type="InterPro" id="IPR007709">
    <property type="entry name" value="N-FG_amidohydro"/>
</dbReference>
<dbReference type="Gene3D" id="3.40.630.40">
    <property type="entry name" value="Zn-dependent exopeptidases"/>
    <property type="match status" value="1"/>
</dbReference>
<keyword evidence="2" id="KW-1185">Reference proteome</keyword>
<evidence type="ECO:0000313" key="1">
    <source>
        <dbReference type="EMBL" id="PPK78872.1"/>
    </source>
</evidence>
<proteinExistence type="predicted"/>
<dbReference type="Pfam" id="PF05013">
    <property type="entry name" value="FGase"/>
    <property type="match status" value="1"/>
</dbReference>
<accession>A0A2S6HMY9</accession>
<dbReference type="Proteomes" id="UP000237749">
    <property type="component" value="Unassembled WGS sequence"/>
</dbReference>
<organism evidence="1 2">
    <name type="scientific">Lacrimispora xylanisolvens</name>
    <dbReference type="NCBI Taxonomy" id="384636"/>
    <lineage>
        <taxon>Bacteria</taxon>
        <taxon>Bacillati</taxon>
        <taxon>Bacillota</taxon>
        <taxon>Clostridia</taxon>
        <taxon>Lachnospirales</taxon>
        <taxon>Lachnospiraceae</taxon>
        <taxon>Lacrimispora</taxon>
    </lineage>
</organism>
<protein>
    <submittedName>
        <fullName evidence="1">N-formylglutamate amidohydrolase</fullName>
    </submittedName>
</protein>
<keyword evidence="1" id="KW-0378">Hydrolase</keyword>
<evidence type="ECO:0000313" key="2">
    <source>
        <dbReference type="Proteomes" id="UP000237749"/>
    </source>
</evidence>
<dbReference type="SUPFAM" id="SSF53187">
    <property type="entry name" value="Zn-dependent exopeptidases"/>
    <property type="match status" value="1"/>
</dbReference>
<comment type="caution">
    <text evidence="1">The sequence shown here is derived from an EMBL/GenBank/DDBJ whole genome shotgun (WGS) entry which is preliminary data.</text>
</comment>
<dbReference type="EMBL" id="PTJA01000012">
    <property type="protein sequence ID" value="PPK78872.1"/>
    <property type="molecule type" value="Genomic_DNA"/>
</dbReference>
<reference evidence="1 2" key="1">
    <citation type="submission" date="2018-02" db="EMBL/GenBank/DDBJ databases">
        <title>Genomic Encyclopedia of Archaeal and Bacterial Type Strains, Phase II (KMG-II): from individual species to whole genera.</title>
        <authorList>
            <person name="Goeker M."/>
        </authorList>
    </citation>
    <scope>NUCLEOTIDE SEQUENCE [LARGE SCALE GENOMIC DNA]</scope>
    <source>
        <strain evidence="1 2">DSM 3808</strain>
    </source>
</reference>
<dbReference type="GO" id="GO:0016787">
    <property type="term" value="F:hydrolase activity"/>
    <property type="evidence" value="ECO:0007669"/>
    <property type="project" value="UniProtKB-KW"/>
</dbReference>
<dbReference type="AlphaFoldDB" id="A0A2S6HMY9"/>